<accession>X6M0X0</accession>
<keyword evidence="4" id="KW-1185">Reference proteome</keyword>
<feature type="region of interest" description="Disordered" evidence="1">
    <location>
        <begin position="48"/>
        <end position="109"/>
    </location>
</feature>
<feature type="domain" description="SAP" evidence="2">
    <location>
        <begin position="11"/>
        <end position="45"/>
    </location>
</feature>
<dbReference type="SMART" id="SM00513">
    <property type="entry name" value="SAP"/>
    <property type="match status" value="1"/>
</dbReference>
<sequence>MSGERPSEEEIKSWKVLDLKEKCKILGIATTGNKAQLQKKLLAHFSYTKEETAVPEKKKAQKRTKPDLNVQLKGLSQKSWDDTKKKKKSGTEHYQNMHKKKKSETKSEKLNPLGMKYKIMAIKDNPSETEESCKPIHLPNTGPIDENLCPIFDPTLCTQQESSEDEGESLKDEDEMINAQRHVFGW</sequence>
<evidence type="ECO:0000259" key="2">
    <source>
        <dbReference type="PROSITE" id="PS50800"/>
    </source>
</evidence>
<organism evidence="3 4">
    <name type="scientific">Reticulomyxa filosa</name>
    <dbReference type="NCBI Taxonomy" id="46433"/>
    <lineage>
        <taxon>Eukaryota</taxon>
        <taxon>Sar</taxon>
        <taxon>Rhizaria</taxon>
        <taxon>Retaria</taxon>
        <taxon>Foraminifera</taxon>
        <taxon>Monothalamids</taxon>
        <taxon>Reticulomyxidae</taxon>
        <taxon>Reticulomyxa</taxon>
    </lineage>
</organism>
<comment type="caution">
    <text evidence="3">The sequence shown here is derived from an EMBL/GenBank/DDBJ whole genome shotgun (WGS) entry which is preliminary data.</text>
</comment>
<evidence type="ECO:0000256" key="1">
    <source>
        <dbReference type="SAM" id="MobiDB-lite"/>
    </source>
</evidence>
<dbReference type="Pfam" id="PF02037">
    <property type="entry name" value="SAP"/>
    <property type="match status" value="1"/>
</dbReference>
<dbReference type="Proteomes" id="UP000023152">
    <property type="component" value="Unassembled WGS sequence"/>
</dbReference>
<evidence type="ECO:0000313" key="3">
    <source>
        <dbReference type="EMBL" id="ETO07057.1"/>
    </source>
</evidence>
<dbReference type="AlphaFoldDB" id="X6M0X0"/>
<dbReference type="InterPro" id="IPR003034">
    <property type="entry name" value="SAP_dom"/>
</dbReference>
<proteinExistence type="predicted"/>
<reference evidence="3 4" key="1">
    <citation type="journal article" date="2013" name="Curr. Biol.">
        <title>The Genome of the Foraminiferan Reticulomyxa filosa.</title>
        <authorList>
            <person name="Glockner G."/>
            <person name="Hulsmann N."/>
            <person name="Schleicher M."/>
            <person name="Noegel A.A."/>
            <person name="Eichinger L."/>
            <person name="Gallinger C."/>
            <person name="Pawlowski J."/>
            <person name="Sierra R."/>
            <person name="Euteneuer U."/>
            <person name="Pillet L."/>
            <person name="Moustafa A."/>
            <person name="Platzer M."/>
            <person name="Groth M."/>
            <person name="Szafranski K."/>
            <person name="Schliwa M."/>
        </authorList>
    </citation>
    <scope>NUCLEOTIDE SEQUENCE [LARGE SCALE GENOMIC DNA]</scope>
</reference>
<gene>
    <name evidence="3" type="ORF">RFI_30336</name>
</gene>
<dbReference type="InterPro" id="IPR036361">
    <property type="entry name" value="SAP_dom_sf"/>
</dbReference>
<name>X6M0X0_RETFI</name>
<dbReference type="PROSITE" id="PS50800">
    <property type="entry name" value="SAP"/>
    <property type="match status" value="1"/>
</dbReference>
<protein>
    <recommendedName>
        <fullName evidence="2">SAP domain-containing protein</fullName>
    </recommendedName>
</protein>
<dbReference type="Gene3D" id="1.10.720.30">
    <property type="entry name" value="SAP domain"/>
    <property type="match status" value="1"/>
</dbReference>
<dbReference type="SUPFAM" id="SSF68906">
    <property type="entry name" value="SAP domain"/>
    <property type="match status" value="1"/>
</dbReference>
<dbReference type="EMBL" id="ASPP01026548">
    <property type="protein sequence ID" value="ETO07057.1"/>
    <property type="molecule type" value="Genomic_DNA"/>
</dbReference>
<evidence type="ECO:0000313" key="4">
    <source>
        <dbReference type="Proteomes" id="UP000023152"/>
    </source>
</evidence>
<feature type="compositionally biased region" description="Basic and acidic residues" evidence="1">
    <location>
        <begin position="48"/>
        <end position="58"/>
    </location>
</feature>